<name>A0A673MNQ0_9TELE</name>
<dbReference type="PROSITE" id="PS50053">
    <property type="entry name" value="UBIQUITIN_2"/>
    <property type="match status" value="1"/>
</dbReference>
<dbReference type="SUPFAM" id="SSF54236">
    <property type="entry name" value="Ubiquitin-like"/>
    <property type="match status" value="1"/>
</dbReference>
<dbReference type="AlphaFoldDB" id="A0A673MNQ0"/>
<keyword evidence="3" id="KW-1185">Reference proteome</keyword>
<protein>
    <recommendedName>
        <fullName evidence="1">Ubiquitin-like domain-containing protein</fullName>
    </recommendedName>
</protein>
<dbReference type="Proteomes" id="UP000472270">
    <property type="component" value="Unassembled WGS sequence"/>
</dbReference>
<dbReference type="InterPro" id="IPR000626">
    <property type="entry name" value="Ubiquitin-like_dom"/>
</dbReference>
<feature type="domain" description="Ubiquitin-like" evidence="1">
    <location>
        <begin position="54"/>
        <end position="92"/>
    </location>
</feature>
<organism evidence="2 3">
    <name type="scientific">Sinocyclocheilus rhinocerous</name>
    <dbReference type="NCBI Taxonomy" id="307959"/>
    <lineage>
        <taxon>Eukaryota</taxon>
        <taxon>Metazoa</taxon>
        <taxon>Chordata</taxon>
        <taxon>Craniata</taxon>
        <taxon>Vertebrata</taxon>
        <taxon>Euteleostomi</taxon>
        <taxon>Actinopterygii</taxon>
        <taxon>Neopterygii</taxon>
        <taxon>Teleostei</taxon>
        <taxon>Ostariophysi</taxon>
        <taxon>Cypriniformes</taxon>
        <taxon>Cyprinidae</taxon>
        <taxon>Cyprininae</taxon>
        <taxon>Sinocyclocheilus</taxon>
    </lineage>
</organism>
<evidence type="ECO:0000259" key="1">
    <source>
        <dbReference type="PROSITE" id="PS50053"/>
    </source>
</evidence>
<proteinExistence type="predicted"/>
<reference evidence="2" key="2">
    <citation type="submission" date="2025-09" db="UniProtKB">
        <authorList>
            <consortium name="Ensembl"/>
        </authorList>
    </citation>
    <scope>IDENTIFICATION</scope>
</reference>
<dbReference type="InterPro" id="IPR029071">
    <property type="entry name" value="Ubiquitin-like_domsf"/>
</dbReference>
<accession>A0A673MNQ0</accession>
<sequence length="98" mass="11315">SRMAFQVRVRINRNEIRVLSVAYSTFTFHEFEIEKVHFIELICICLGLIFLSDPKRLRVIFGQNELQDDQTFKSCDIEHLSLLMIVLQVPGGGEGMTL</sequence>
<dbReference type="Gene3D" id="3.10.20.90">
    <property type="entry name" value="Phosphatidylinositol 3-kinase Catalytic Subunit, Chain A, domain 1"/>
    <property type="match status" value="1"/>
</dbReference>
<evidence type="ECO:0000313" key="2">
    <source>
        <dbReference type="Ensembl" id="ENSSRHP00000092283.1"/>
    </source>
</evidence>
<evidence type="ECO:0000313" key="3">
    <source>
        <dbReference type="Proteomes" id="UP000472270"/>
    </source>
</evidence>
<dbReference type="Ensembl" id="ENSSRHT00000094773.1">
    <property type="protein sequence ID" value="ENSSRHP00000092283.1"/>
    <property type="gene ID" value="ENSSRHG00000045543.1"/>
</dbReference>
<reference evidence="2" key="1">
    <citation type="submission" date="2025-08" db="UniProtKB">
        <authorList>
            <consortium name="Ensembl"/>
        </authorList>
    </citation>
    <scope>IDENTIFICATION</scope>
</reference>